<evidence type="ECO:0000313" key="1">
    <source>
        <dbReference type="EMBL" id="GAG62145.1"/>
    </source>
</evidence>
<name>X0YZT8_9ZZZZ</name>
<organism evidence="1">
    <name type="scientific">marine sediment metagenome</name>
    <dbReference type="NCBI Taxonomy" id="412755"/>
    <lineage>
        <taxon>unclassified sequences</taxon>
        <taxon>metagenomes</taxon>
        <taxon>ecological metagenomes</taxon>
    </lineage>
</organism>
<dbReference type="AlphaFoldDB" id="X0YZT8"/>
<gene>
    <name evidence="1" type="ORF">S01H4_12277</name>
</gene>
<protein>
    <submittedName>
        <fullName evidence="1">Uncharacterized protein</fullName>
    </submittedName>
</protein>
<dbReference type="EMBL" id="BART01005177">
    <property type="protein sequence ID" value="GAG62145.1"/>
    <property type="molecule type" value="Genomic_DNA"/>
</dbReference>
<feature type="non-terminal residue" evidence="1">
    <location>
        <position position="1"/>
    </location>
</feature>
<comment type="caution">
    <text evidence="1">The sequence shown here is derived from an EMBL/GenBank/DDBJ whole genome shotgun (WGS) entry which is preliminary data.</text>
</comment>
<sequence length="95" mass="10962">SSFRERNRIGEIRSTRKIEGLVHCPRCGTLAGFKFEAPKVEKIRFKLGGKELPTIDMKNLGDFDPTILCPNEDCRYTFKLSEAVIKPPEKEEDYR</sequence>
<proteinExistence type="predicted"/>
<reference evidence="1" key="1">
    <citation type="journal article" date="2014" name="Front. Microbiol.">
        <title>High frequency of phylogenetically diverse reductive dehalogenase-homologous genes in deep subseafloor sedimentary metagenomes.</title>
        <authorList>
            <person name="Kawai M."/>
            <person name="Futagami T."/>
            <person name="Toyoda A."/>
            <person name="Takaki Y."/>
            <person name="Nishi S."/>
            <person name="Hori S."/>
            <person name="Arai W."/>
            <person name="Tsubouchi T."/>
            <person name="Morono Y."/>
            <person name="Uchiyama I."/>
            <person name="Ito T."/>
            <person name="Fujiyama A."/>
            <person name="Inagaki F."/>
            <person name="Takami H."/>
        </authorList>
    </citation>
    <scope>NUCLEOTIDE SEQUENCE</scope>
    <source>
        <strain evidence="1">Expedition CK06-06</strain>
    </source>
</reference>
<accession>X0YZT8</accession>